<dbReference type="Gene3D" id="3.40.30.10">
    <property type="entry name" value="Glutaredoxin"/>
    <property type="match status" value="1"/>
</dbReference>
<dbReference type="PANTHER" id="PTHR42852">
    <property type="entry name" value="THIOL:DISULFIDE INTERCHANGE PROTEIN DSBE"/>
    <property type="match status" value="1"/>
</dbReference>
<dbReference type="Proteomes" id="UP000288587">
    <property type="component" value="Unassembled WGS sequence"/>
</dbReference>
<feature type="domain" description="Thioredoxin" evidence="1">
    <location>
        <begin position="27"/>
        <end position="168"/>
    </location>
</feature>
<protein>
    <submittedName>
        <fullName evidence="2">TlpA family protein disulfide reductase</fullName>
    </submittedName>
</protein>
<sequence length="169" mass="18332">MNALKRRSLFLGVAAGAVGLGAWAWRSQALPMAPAVEYTLLDGSRHLSAKAWAGKVMLVNFWATSCTTCVKEMPALVATHQRYAAAGFSTLAVAMQYDPPDYVAQFAQTRKLPFGVAIDNTGSIAHAFGPVRMTPTTFLIDKKGQIVKQILGEPNFDELHALIERLLQA</sequence>
<comment type="caution">
    <text evidence="2">The sequence shown here is derived from an EMBL/GenBank/DDBJ whole genome shotgun (WGS) entry which is preliminary data.</text>
</comment>
<keyword evidence="3" id="KW-1185">Reference proteome</keyword>
<dbReference type="PROSITE" id="PS51352">
    <property type="entry name" value="THIOREDOXIN_2"/>
    <property type="match status" value="1"/>
</dbReference>
<dbReference type="GO" id="GO:0016491">
    <property type="term" value="F:oxidoreductase activity"/>
    <property type="evidence" value="ECO:0007669"/>
    <property type="project" value="InterPro"/>
</dbReference>
<dbReference type="RefSeq" id="WP_127683017.1">
    <property type="nucleotide sequence ID" value="NZ_SACM01000003.1"/>
</dbReference>
<accession>A0A437LGV6</accession>
<proteinExistence type="predicted"/>
<evidence type="ECO:0000313" key="2">
    <source>
        <dbReference type="EMBL" id="RVT84617.1"/>
    </source>
</evidence>
<dbReference type="CDD" id="cd02966">
    <property type="entry name" value="TlpA_like_family"/>
    <property type="match status" value="1"/>
</dbReference>
<evidence type="ECO:0000259" key="1">
    <source>
        <dbReference type="PROSITE" id="PS51352"/>
    </source>
</evidence>
<dbReference type="InterPro" id="IPR036249">
    <property type="entry name" value="Thioredoxin-like_sf"/>
</dbReference>
<dbReference type="PROSITE" id="PS51318">
    <property type="entry name" value="TAT"/>
    <property type="match status" value="1"/>
</dbReference>
<dbReference type="PANTHER" id="PTHR42852:SF18">
    <property type="entry name" value="CHROMOSOME UNDETERMINED SCAFFOLD_47, WHOLE GENOME SHOTGUN SEQUENCE"/>
    <property type="match status" value="1"/>
</dbReference>
<dbReference type="AlphaFoldDB" id="A0A437LGV6"/>
<name>A0A437LGV6_9BURK</name>
<dbReference type="InterPro" id="IPR013740">
    <property type="entry name" value="Redoxin"/>
</dbReference>
<dbReference type="InterPro" id="IPR050553">
    <property type="entry name" value="Thioredoxin_ResA/DsbE_sf"/>
</dbReference>
<dbReference type="SUPFAM" id="SSF52833">
    <property type="entry name" value="Thioredoxin-like"/>
    <property type="match status" value="1"/>
</dbReference>
<dbReference type="OrthoDB" id="9811352at2"/>
<organism evidence="2 3">
    <name type="scientific">Inhella crocodyli</name>
    <dbReference type="NCBI Taxonomy" id="2499851"/>
    <lineage>
        <taxon>Bacteria</taxon>
        <taxon>Pseudomonadati</taxon>
        <taxon>Pseudomonadota</taxon>
        <taxon>Betaproteobacteria</taxon>
        <taxon>Burkholderiales</taxon>
        <taxon>Sphaerotilaceae</taxon>
        <taxon>Inhella</taxon>
    </lineage>
</organism>
<reference evidence="2 3" key="1">
    <citation type="submission" date="2019-01" db="EMBL/GenBank/DDBJ databases">
        <authorList>
            <person name="Chen W.-M."/>
        </authorList>
    </citation>
    <scope>NUCLEOTIDE SEQUENCE [LARGE SCALE GENOMIC DNA]</scope>
    <source>
        <strain evidence="2 3">CCP-18</strain>
    </source>
</reference>
<dbReference type="InterPro" id="IPR013766">
    <property type="entry name" value="Thioredoxin_domain"/>
</dbReference>
<dbReference type="EMBL" id="SACM01000003">
    <property type="protein sequence ID" value="RVT84617.1"/>
    <property type="molecule type" value="Genomic_DNA"/>
</dbReference>
<dbReference type="Pfam" id="PF08534">
    <property type="entry name" value="Redoxin"/>
    <property type="match status" value="1"/>
</dbReference>
<dbReference type="InterPro" id="IPR006311">
    <property type="entry name" value="TAT_signal"/>
</dbReference>
<evidence type="ECO:0000313" key="3">
    <source>
        <dbReference type="Proteomes" id="UP000288587"/>
    </source>
</evidence>
<gene>
    <name evidence="2" type="ORF">EOD73_10770</name>
</gene>